<name>A0ABN2JYE3_9ACTN</name>
<evidence type="ECO:0000256" key="2">
    <source>
        <dbReference type="ARBA" id="ARBA00004651"/>
    </source>
</evidence>
<evidence type="ECO:0000313" key="13">
    <source>
        <dbReference type="EMBL" id="GAA1743684.1"/>
    </source>
</evidence>
<feature type="compositionally biased region" description="Basic and acidic residues" evidence="11">
    <location>
        <begin position="1"/>
        <end position="10"/>
    </location>
</feature>
<dbReference type="PANTHER" id="PTHR42922:SF1">
    <property type="entry name" value="PHOSPHATE TRANSPORT SYSTEM PERMEASE PROTEIN PSTA"/>
    <property type="match status" value="1"/>
</dbReference>
<dbReference type="RefSeq" id="WP_344202014.1">
    <property type="nucleotide sequence ID" value="NZ_BAAAME010000004.1"/>
</dbReference>
<evidence type="ECO:0000256" key="10">
    <source>
        <dbReference type="RuleBase" id="RU363043"/>
    </source>
</evidence>
<dbReference type="CDD" id="cd06261">
    <property type="entry name" value="TM_PBP2"/>
    <property type="match status" value="1"/>
</dbReference>
<evidence type="ECO:0000259" key="12">
    <source>
        <dbReference type="PROSITE" id="PS50928"/>
    </source>
</evidence>
<gene>
    <name evidence="13" type="primary">pstA_2</name>
    <name evidence="13" type="ORF">GCM10009710_24640</name>
</gene>
<dbReference type="InterPro" id="IPR035906">
    <property type="entry name" value="MetI-like_sf"/>
</dbReference>
<dbReference type="InterPro" id="IPR005672">
    <property type="entry name" value="Phosphate_PstA"/>
</dbReference>
<proteinExistence type="inferred from homology"/>
<evidence type="ECO:0000256" key="3">
    <source>
        <dbReference type="ARBA" id="ARBA00007069"/>
    </source>
</evidence>
<evidence type="ECO:0000256" key="9">
    <source>
        <dbReference type="ARBA" id="ARBA00023136"/>
    </source>
</evidence>
<keyword evidence="5 10" id="KW-1003">Cell membrane</keyword>
<feature type="transmembrane region" description="Helical" evidence="10">
    <location>
        <begin position="70"/>
        <end position="93"/>
    </location>
</feature>
<keyword evidence="7 10" id="KW-0812">Transmembrane</keyword>
<feature type="transmembrane region" description="Helical" evidence="10">
    <location>
        <begin position="209"/>
        <end position="228"/>
    </location>
</feature>
<evidence type="ECO:0000313" key="14">
    <source>
        <dbReference type="Proteomes" id="UP001501057"/>
    </source>
</evidence>
<feature type="transmembrane region" description="Helical" evidence="10">
    <location>
        <begin position="160"/>
        <end position="189"/>
    </location>
</feature>
<dbReference type="SUPFAM" id="SSF161098">
    <property type="entry name" value="MetI-like"/>
    <property type="match status" value="1"/>
</dbReference>
<dbReference type="Gene3D" id="1.10.3720.10">
    <property type="entry name" value="MetI-like"/>
    <property type="match status" value="1"/>
</dbReference>
<keyword evidence="9 10" id="KW-0472">Membrane</keyword>
<protein>
    <recommendedName>
        <fullName evidence="10">Phosphate transport system permease protein PstA</fullName>
    </recommendedName>
</protein>
<sequence>MTELLERPDEPTLFSTHLPGRDGEAPGATKPPQTRRNLSTLHRDDVIRLLGALAAGICTAAWLFTQVMPLRGAVGFVAISFVLFLLFYVVLVAMDDGGPAMKDKVASVFAHAIAMLLFAALACVIIFTFARAFDALVNLNFWTTDLSAAGPIDPLDKGGILHAMVGTLIQITIALAISIPLGVLTAVFLSEVPGPFARLVRTVVEAMTALPSIVAGLFIYATWIVTFGMGQSGFAASLAITIMMLPIIIRAADVVLRLVPGNLKEAALAMGASQWRTVWHVVLPTTRSGLTTAIILGTARGIGETSPVLLTAGYTTYMNHNPFEGPMVSLPLATFNLVRSPEPNQVARGFGAAAVLMLLVLILFVVARVIGGRGPGQLSPRQAARRQRQSRSDVIRFAAREGHVLLDPRAHSSTRRRR</sequence>
<keyword evidence="6" id="KW-0592">Phosphate transport</keyword>
<dbReference type="Pfam" id="PF00528">
    <property type="entry name" value="BPD_transp_1"/>
    <property type="match status" value="1"/>
</dbReference>
<dbReference type="EMBL" id="BAAAME010000004">
    <property type="protein sequence ID" value="GAA1743684.1"/>
    <property type="molecule type" value="Genomic_DNA"/>
</dbReference>
<comment type="similarity">
    <text evidence="3 10">Belongs to the binding-protein-dependent transport system permease family. CysTW subfamily.</text>
</comment>
<feature type="transmembrane region" description="Helical" evidence="10">
    <location>
        <begin position="105"/>
        <end position="130"/>
    </location>
</feature>
<evidence type="ECO:0000256" key="1">
    <source>
        <dbReference type="ARBA" id="ARBA00003510"/>
    </source>
</evidence>
<evidence type="ECO:0000256" key="6">
    <source>
        <dbReference type="ARBA" id="ARBA00022592"/>
    </source>
</evidence>
<dbReference type="PROSITE" id="PS50928">
    <property type="entry name" value="ABC_TM1"/>
    <property type="match status" value="1"/>
</dbReference>
<feature type="transmembrane region" description="Helical" evidence="10">
    <location>
        <begin position="349"/>
        <end position="370"/>
    </location>
</feature>
<dbReference type="NCBIfam" id="TIGR00974">
    <property type="entry name" value="3a0107s02c"/>
    <property type="match status" value="1"/>
</dbReference>
<keyword evidence="14" id="KW-1185">Reference proteome</keyword>
<dbReference type="Proteomes" id="UP001501057">
    <property type="component" value="Unassembled WGS sequence"/>
</dbReference>
<comment type="function">
    <text evidence="1">Part of the binding-protein-dependent transport system for phosphate; probably responsible for the translocation of the substrate across the membrane.</text>
</comment>
<keyword evidence="4" id="KW-0813">Transport</keyword>
<dbReference type="PANTHER" id="PTHR42922">
    <property type="entry name" value="PHOSPHATE TRANSPORT SYSTEM PERMEASE PROTEIN PSTA"/>
    <property type="match status" value="1"/>
</dbReference>
<evidence type="ECO:0000256" key="4">
    <source>
        <dbReference type="ARBA" id="ARBA00022448"/>
    </source>
</evidence>
<accession>A0ABN2JYE3</accession>
<feature type="region of interest" description="Disordered" evidence="11">
    <location>
        <begin position="1"/>
        <end position="35"/>
    </location>
</feature>
<feature type="transmembrane region" description="Helical" evidence="10">
    <location>
        <begin position="234"/>
        <end position="256"/>
    </location>
</feature>
<comment type="caution">
    <text evidence="13">The sequence shown here is derived from an EMBL/GenBank/DDBJ whole genome shotgun (WGS) entry which is preliminary data.</text>
</comment>
<dbReference type="InterPro" id="IPR051408">
    <property type="entry name" value="Phosphate_transprt_permease"/>
</dbReference>
<feature type="domain" description="ABC transmembrane type-1" evidence="12">
    <location>
        <begin position="164"/>
        <end position="371"/>
    </location>
</feature>
<comment type="subcellular location">
    <subcellularLocation>
        <location evidence="2 10">Cell membrane</location>
        <topology evidence="2 10">Multi-pass membrane protein</topology>
    </subcellularLocation>
</comment>
<reference evidence="13 14" key="1">
    <citation type="journal article" date="2019" name="Int. J. Syst. Evol. Microbiol.">
        <title>The Global Catalogue of Microorganisms (GCM) 10K type strain sequencing project: providing services to taxonomists for standard genome sequencing and annotation.</title>
        <authorList>
            <consortium name="The Broad Institute Genomics Platform"/>
            <consortium name="The Broad Institute Genome Sequencing Center for Infectious Disease"/>
            <person name="Wu L."/>
            <person name="Ma J."/>
        </authorList>
    </citation>
    <scope>NUCLEOTIDE SEQUENCE [LARGE SCALE GENOMIC DNA]</scope>
    <source>
        <strain evidence="13 14">JCM 13518</strain>
    </source>
</reference>
<dbReference type="InterPro" id="IPR000515">
    <property type="entry name" value="MetI-like"/>
</dbReference>
<evidence type="ECO:0000256" key="11">
    <source>
        <dbReference type="SAM" id="MobiDB-lite"/>
    </source>
</evidence>
<evidence type="ECO:0000256" key="7">
    <source>
        <dbReference type="ARBA" id="ARBA00022692"/>
    </source>
</evidence>
<keyword evidence="8 10" id="KW-1133">Transmembrane helix</keyword>
<evidence type="ECO:0000256" key="8">
    <source>
        <dbReference type="ARBA" id="ARBA00022989"/>
    </source>
</evidence>
<feature type="transmembrane region" description="Helical" evidence="10">
    <location>
        <begin position="46"/>
        <end position="64"/>
    </location>
</feature>
<organism evidence="13 14">
    <name type="scientific">Aeromicrobium alkaliterrae</name>
    <dbReference type="NCBI Taxonomy" id="302168"/>
    <lineage>
        <taxon>Bacteria</taxon>
        <taxon>Bacillati</taxon>
        <taxon>Actinomycetota</taxon>
        <taxon>Actinomycetes</taxon>
        <taxon>Propionibacteriales</taxon>
        <taxon>Nocardioidaceae</taxon>
        <taxon>Aeromicrobium</taxon>
    </lineage>
</organism>
<evidence type="ECO:0000256" key="5">
    <source>
        <dbReference type="ARBA" id="ARBA00022475"/>
    </source>
</evidence>